<evidence type="ECO:0000256" key="1">
    <source>
        <dbReference type="ARBA" id="ARBA00006360"/>
    </source>
</evidence>
<dbReference type="KEGG" id="tcd:AAIA72_03870"/>
<evidence type="ECO:0000256" key="4">
    <source>
        <dbReference type="ARBA" id="ARBA00022705"/>
    </source>
</evidence>
<evidence type="ECO:0000256" key="10">
    <source>
        <dbReference type="ARBA" id="ARBA00049244"/>
    </source>
</evidence>
<evidence type="ECO:0000256" key="11">
    <source>
        <dbReference type="RuleBase" id="RU364063"/>
    </source>
</evidence>
<dbReference type="InterPro" id="IPR045085">
    <property type="entry name" value="HLD_clamp_pol_III_gamma_tau"/>
</dbReference>
<dbReference type="NCBIfam" id="TIGR02397">
    <property type="entry name" value="dnaX_nterm"/>
    <property type="match status" value="1"/>
</dbReference>
<dbReference type="EC" id="2.7.7.7" evidence="11"/>
<keyword evidence="6 11" id="KW-0547">Nucleotide-binding</keyword>
<dbReference type="FunFam" id="1.10.8.60:FF:000013">
    <property type="entry name" value="DNA polymerase III subunit gamma/tau"/>
    <property type="match status" value="1"/>
</dbReference>
<comment type="similarity">
    <text evidence="1 11">Belongs to the DnaX/STICHEL family.</text>
</comment>
<evidence type="ECO:0000256" key="5">
    <source>
        <dbReference type="ARBA" id="ARBA00022723"/>
    </source>
</evidence>
<dbReference type="EMBL" id="CP154858">
    <property type="protein sequence ID" value="XDT73127.1"/>
    <property type="molecule type" value="Genomic_DNA"/>
</dbReference>
<accession>A0AB39UZ09</accession>
<dbReference type="GO" id="GO:0009360">
    <property type="term" value="C:DNA polymerase III complex"/>
    <property type="evidence" value="ECO:0007669"/>
    <property type="project" value="InterPro"/>
</dbReference>
<name>A0AB39UZ09_9GAMM</name>
<gene>
    <name evidence="11 14" type="primary">dnaX</name>
    <name evidence="14" type="ORF">AAIA72_03870</name>
</gene>
<dbReference type="CDD" id="cd18137">
    <property type="entry name" value="HLD_clamp_pol_III_gamma_tau"/>
    <property type="match status" value="1"/>
</dbReference>
<dbReference type="FunFam" id="1.20.272.10:FF:000003">
    <property type="entry name" value="DNA polymerase III subunit gamma/tau"/>
    <property type="match status" value="1"/>
</dbReference>
<comment type="subunit">
    <text evidence="11">DNA polymerase III contains a core (composed of alpha, epsilon and theta chains) that associates with a tau subunit. This core dimerizes to form the POLIII' complex. PolIII' associates with the gamma complex (composed of gamma, delta, delta', psi and chi chains) and with the beta chain to form the complete DNA polymerase III complex.</text>
</comment>
<keyword evidence="5" id="KW-0479">Metal-binding</keyword>
<keyword evidence="4 11" id="KW-0235">DNA replication</keyword>
<sequence>MSYQVLARKWRPGKFEEMVGQEHVLRALANALDQNRLHHAYLFTGTRGVGKTTLARIFAKCVNCETGISATPCGTCQTCEEIASGRFVDLIEIDAASHTGVSEIREILDNVQYAPTRGRFKIYLIDEVHMLSNSSFNALLKTLEEPPPHIKFLLATTDPQKLPITVLSRCLQFNLKNLPEKRIVSHLAHVLDAEGIPHETEALWEIARSADGSMRDALSLTDQAIAFGQGEVRTADVIDMLGTVDRQVGRKLLASVIGRRREDALKLCHEIAQRSPDWSHLLEGMAELAHRIAMEQTVSGIVDDALGDQDFVREMARNASPEHIQLIYQIALAGLRDMPYAPTPRIGFEMSLIRMLAFTPLCPTGIIGGEGSEAASNDSGTGSEPAVSGQPAAPGDTEAVSQMASVSREEFSPDAGTPDTSRAPATAERTNDESPVSSQAASPQRDTVPEAVEDAAEDTAASPDASLDMSAPAIPEPAPAVADPADPDAWRNEVSQDDGTTAETVVEPSEPTVAAMSMSAATSTPSGGAVQSDTVCQPAATMPAAQEMDDLTRFWLDLYGRLPLKGMLASLCKRLALVRKEGDTWYFLIDPEHGDFFTALHRERLAGALSEVTGSSCQVDVAVETHNLMTPQAHEDIRAAERQAEAERIILQDPCVRTLIETFDGTLIPGSIRPDTATGETSHV</sequence>
<evidence type="ECO:0000256" key="3">
    <source>
        <dbReference type="ARBA" id="ARBA00022695"/>
    </source>
</evidence>
<dbReference type="FunFam" id="3.40.50.300:FF:000014">
    <property type="entry name" value="DNA polymerase III subunit gamma/tau"/>
    <property type="match status" value="1"/>
</dbReference>
<dbReference type="InterPro" id="IPR027417">
    <property type="entry name" value="P-loop_NTPase"/>
</dbReference>
<dbReference type="Gene3D" id="3.30.300.150">
    <property type="entry name" value="DNA polymerase III, tau subunit, domain V"/>
    <property type="match status" value="1"/>
</dbReference>
<evidence type="ECO:0000256" key="8">
    <source>
        <dbReference type="ARBA" id="ARBA00022840"/>
    </source>
</evidence>
<feature type="compositionally biased region" description="Low complexity" evidence="12">
    <location>
        <begin position="511"/>
        <end position="530"/>
    </location>
</feature>
<dbReference type="InterPro" id="IPR008921">
    <property type="entry name" value="DNA_pol3_clamp-load_cplx_C"/>
</dbReference>
<keyword evidence="9 11" id="KW-0239">DNA-directed DNA polymerase</keyword>
<protein>
    <recommendedName>
        <fullName evidence="11">DNA polymerase III subunit gamma/tau</fullName>
        <ecNumber evidence="11">2.7.7.7</ecNumber>
    </recommendedName>
</protein>
<evidence type="ECO:0000256" key="6">
    <source>
        <dbReference type="ARBA" id="ARBA00022741"/>
    </source>
</evidence>
<keyword evidence="7" id="KW-0862">Zinc</keyword>
<evidence type="ECO:0000259" key="13">
    <source>
        <dbReference type="SMART" id="SM00382"/>
    </source>
</evidence>
<feature type="compositionally biased region" description="Polar residues" evidence="12">
    <location>
        <begin position="433"/>
        <end position="445"/>
    </location>
</feature>
<dbReference type="InterPro" id="IPR050238">
    <property type="entry name" value="DNA_Rep/Repair_Clamp_Loader"/>
</dbReference>
<dbReference type="SUPFAM" id="SSF48019">
    <property type="entry name" value="post-AAA+ oligomerization domain-like"/>
    <property type="match status" value="1"/>
</dbReference>
<dbReference type="GO" id="GO:0005524">
    <property type="term" value="F:ATP binding"/>
    <property type="evidence" value="ECO:0007669"/>
    <property type="project" value="UniProtKB-KW"/>
</dbReference>
<dbReference type="SMART" id="SM00382">
    <property type="entry name" value="AAA"/>
    <property type="match status" value="1"/>
</dbReference>
<comment type="catalytic activity">
    <reaction evidence="10 11">
        <text>DNA(n) + a 2'-deoxyribonucleoside 5'-triphosphate = DNA(n+1) + diphosphate</text>
        <dbReference type="Rhea" id="RHEA:22508"/>
        <dbReference type="Rhea" id="RHEA-COMP:17339"/>
        <dbReference type="Rhea" id="RHEA-COMP:17340"/>
        <dbReference type="ChEBI" id="CHEBI:33019"/>
        <dbReference type="ChEBI" id="CHEBI:61560"/>
        <dbReference type="ChEBI" id="CHEBI:173112"/>
        <dbReference type="EC" id="2.7.7.7"/>
    </reaction>
</comment>
<dbReference type="RefSeq" id="WP_369602123.1">
    <property type="nucleotide sequence ID" value="NZ_CP154858.1"/>
</dbReference>
<dbReference type="Gene3D" id="1.20.272.10">
    <property type="match status" value="1"/>
</dbReference>
<keyword evidence="2 11" id="KW-0808">Transferase</keyword>
<evidence type="ECO:0000256" key="12">
    <source>
        <dbReference type="SAM" id="MobiDB-lite"/>
    </source>
</evidence>
<dbReference type="GO" id="GO:0003677">
    <property type="term" value="F:DNA binding"/>
    <property type="evidence" value="ECO:0007669"/>
    <property type="project" value="InterPro"/>
</dbReference>
<dbReference type="SUPFAM" id="SSF52540">
    <property type="entry name" value="P-loop containing nucleoside triphosphate hydrolases"/>
    <property type="match status" value="1"/>
</dbReference>
<reference evidence="14" key="1">
    <citation type="submission" date="2024-05" db="EMBL/GenBank/DDBJ databases">
        <title>Genome sequencing of novel strain.</title>
        <authorList>
            <person name="Ganbat D."/>
            <person name="Ganbat S."/>
            <person name="Lee S.-J."/>
        </authorList>
    </citation>
    <scope>NUCLEOTIDE SEQUENCE</scope>
    <source>
        <strain evidence="14">SMD15-11</strain>
    </source>
</reference>
<dbReference type="Gene3D" id="1.10.8.60">
    <property type="match status" value="1"/>
</dbReference>
<dbReference type="InterPro" id="IPR001270">
    <property type="entry name" value="ClpA/B"/>
</dbReference>
<dbReference type="InterPro" id="IPR022754">
    <property type="entry name" value="DNA_pol_III_gamma-3"/>
</dbReference>
<dbReference type="Pfam" id="PF22608">
    <property type="entry name" value="DNAX_ATPase_lid"/>
    <property type="match status" value="1"/>
</dbReference>
<keyword evidence="3 11" id="KW-0548">Nucleotidyltransferase</keyword>
<dbReference type="InterPro" id="IPR012763">
    <property type="entry name" value="DNA_pol_III_sug/sutau_N"/>
</dbReference>
<dbReference type="PANTHER" id="PTHR11669">
    <property type="entry name" value="REPLICATION FACTOR C / DNA POLYMERASE III GAMMA-TAU SUBUNIT"/>
    <property type="match status" value="1"/>
</dbReference>
<dbReference type="GO" id="GO:0006261">
    <property type="term" value="P:DNA-templated DNA replication"/>
    <property type="evidence" value="ECO:0007669"/>
    <property type="project" value="TreeGrafter"/>
</dbReference>
<dbReference type="Pfam" id="PF13177">
    <property type="entry name" value="DNA_pol3_delta2"/>
    <property type="match status" value="1"/>
</dbReference>
<feature type="region of interest" description="Disordered" evidence="12">
    <location>
        <begin position="369"/>
        <end position="533"/>
    </location>
</feature>
<comment type="function">
    <text evidence="11">DNA polymerase III is a complex, multichain enzyme responsible for most of the replicative synthesis in bacteria. This DNA polymerase also exhibits 3' to 5' exonuclease activity.</text>
</comment>
<dbReference type="InterPro" id="IPR003593">
    <property type="entry name" value="AAA+_ATPase"/>
</dbReference>
<dbReference type="Gene3D" id="3.40.50.300">
    <property type="entry name" value="P-loop containing nucleotide triphosphate hydrolases"/>
    <property type="match status" value="1"/>
</dbReference>
<evidence type="ECO:0000256" key="7">
    <source>
        <dbReference type="ARBA" id="ARBA00022833"/>
    </source>
</evidence>
<dbReference type="NCBIfam" id="NF005942">
    <property type="entry name" value="PRK07994.1"/>
    <property type="match status" value="1"/>
</dbReference>
<dbReference type="AlphaFoldDB" id="A0AB39UZ09"/>
<dbReference type="CDD" id="cd00009">
    <property type="entry name" value="AAA"/>
    <property type="match status" value="1"/>
</dbReference>
<evidence type="ECO:0000313" key="14">
    <source>
        <dbReference type="EMBL" id="XDT73127.1"/>
    </source>
</evidence>
<evidence type="ECO:0000256" key="2">
    <source>
        <dbReference type="ARBA" id="ARBA00022679"/>
    </source>
</evidence>
<feature type="domain" description="AAA+ ATPase" evidence="13">
    <location>
        <begin position="37"/>
        <end position="178"/>
    </location>
</feature>
<proteinExistence type="inferred from homology"/>
<organism evidence="14">
    <name type="scientific">Thermohahella caldifontis</name>
    <dbReference type="NCBI Taxonomy" id="3142973"/>
    <lineage>
        <taxon>Bacteria</taxon>
        <taxon>Pseudomonadati</taxon>
        <taxon>Pseudomonadota</taxon>
        <taxon>Gammaproteobacteria</taxon>
        <taxon>Oceanospirillales</taxon>
        <taxon>Hahellaceae</taxon>
        <taxon>Thermohahella</taxon>
    </lineage>
</organism>
<keyword evidence="8 11" id="KW-0067">ATP-binding</keyword>
<dbReference type="InterPro" id="IPR038249">
    <property type="entry name" value="PolIII_tau_V_sf"/>
</dbReference>
<dbReference type="Pfam" id="PF12169">
    <property type="entry name" value="DNA_pol3_gamma3"/>
    <property type="match status" value="1"/>
</dbReference>
<dbReference type="PRINTS" id="PR00300">
    <property type="entry name" value="CLPPROTEASEA"/>
</dbReference>
<dbReference type="GO" id="GO:0046872">
    <property type="term" value="F:metal ion binding"/>
    <property type="evidence" value="ECO:0007669"/>
    <property type="project" value="UniProtKB-KW"/>
</dbReference>
<evidence type="ECO:0000256" key="9">
    <source>
        <dbReference type="ARBA" id="ARBA00022932"/>
    </source>
</evidence>
<dbReference type="NCBIfam" id="NF004046">
    <property type="entry name" value="PRK05563.1"/>
    <property type="match status" value="1"/>
</dbReference>
<dbReference type="GO" id="GO:0003887">
    <property type="term" value="F:DNA-directed DNA polymerase activity"/>
    <property type="evidence" value="ECO:0007669"/>
    <property type="project" value="UniProtKB-KW"/>
</dbReference>
<dbReference type="PANTHER" id="PTHR11669:SF0">
    <property type="entry name" value="PROTEIN STICHEL-LIKE 2"/>
    <property type="match status" value="1"/>
</dbReference>